<comment type="caution">
    <text evidence="7">The sequence shown here is derived from an EMBL/GenBank/DDBJ whole genome shotgun (WGS) entry which is preliminary data.</text>
</comment>
<accession>A0A1F5VG15</accession>
<dbReference type="STRING" id="1817863.A2Y62_17185"/>
<keyword evidence="4" id="KW-0745">Spermidine biosynthesis</keyword>
<dbReference type="InterPro" id="IPR001045">
    <property type="entry name" value="Spermi_synthase"/>
</dbReference>
<dbReference type="InterPro" id="IPR029063">
    <property type="entry name" value="SAM-dependent_MTases_sf"/>
</dbReference>
<feature type="transmembrane region" description="Helical" evidence="4">
    <location>
        <begin position="163"/>
        <end position="183"/>
    </location>
</feature>
<evidence type="ECO:0000313" key="8">
    <source>
        <dbReference type="Proteomes" id="UP000178943"/>
    </source>
</evidence>
<comment type="similarity">
    <text evidence="1 4">Belongs to the spermidine/spermine synthase family.</text>
</comment>
<dbReference type="HAMAP" id="MF_00198">
    <property type="entry name" value="Spermidine_synth"/>
    <property type="match status" value="1"/>
</dbReference>
<dbReference type="GO" id="GO:0004766">
    <property type="term" value="F:spermidine synthase activity"/>
    <property type="evidence" value="ECO:0007669"/>
    <property type="project" value="UniProtKB-UniRule"/>
</dbReference>
<dbReference type="Pfam" id="PF01564">
    <property type="entry name" value="Spermine_synth"/>
    <property type="match status" value="1"/>
</dbReference>
<dbReference type="InterPro" id="IPR030374">
    <property type="entry name" value="PABS"/>
</dbReference>
<dbReference type="AlphaFoldDB" id="A0A1F5VG15"/>
<gene>
    <name evidence="4" type="primary">speE</name>
    <name evidence="7" type="ORF">A2Y62_17185</name>
</gene>
<feature type="transmembrane region" description="Helical" evidence="4">
    <location>
        <begin position="591"/>
        <end position="616"/>
    </location>
</feature>
<feature type="domain" description="PABS" evidence="6">
    <location>
        <begin position="304"/>
        <end position="480"/>
    </location>
</feature>
<feature type="transmembrane region" description="Helical" evidence="4">
    <location>
        <begin position="9"/>
        <end position="29"/>
    </location>
</feature>
<comment type="pathway">
    <text evidence="4">Amine and polyamine biosynthesis; spermidine biosynthesis; spermidine from putrescine: step 1/1.</text>
</comment>
<evidence type="ECO:0000256" key="1">
    <source>
        <dbReference type="ARBA" id="ARBA00007867"/>
    </source>
</evidence>
<reference evidence="7 8" key="1">
    <citation type="journal article" date="2016" name="Nat. Commun.">
        <title>Thousands of microbial genomes shed light on interconnected biogeochemical processes in an aquifer system.</title>
        <authorList>
            <person name="Anantharaman K."/>
            <person name="Brown C.T."/>
            <person name="Hug L.A."/>
            <person name="Sharon I."/>
            <person name="Castelle C.J."/>
            <person name="Probst A.J."/>
            <person name="Thomas B.C."/>
            <person name="Singh A."/>
            <person name="Wilkins M.J."/>
            <person name="Karaoz U."/>
            <person name="Brodie E.L."/>
            <person name="Williams K.H."/>
            <person name="Hubbard S.S."/>
            <person name="Banfield J.F."/>
        </authorList>
    </citation>
    <scope>NUCLEOTIDE SEQUENCE [LARGE SCALE GENOMIC DNA]</scope>
</reference>
<comment type="caution">
    <text evidence="4">Lacks the conserved Asp active site.</text>
</comment>
<protein>
    <recommendedName>
        <fullName evidence="4">Polyamine aminopropyltransferase</fullName>
    </recommendedName>
    <alternativeName>
        <fullName evidence="4">Putrescine aminopropyltransferase</fullName>
        <shortName evidence="4">PAPT</shortName>
    </alternativeName>
    <alternativeName>
        <fullName evidence="4">Spermidine synthase</fullName>
        <shortName evidence="4">SPDS</shortName>
        <shortName evidence="4">SPDSY</shortName>
        <ecNumber evidence="4">2.5.1.16</ecNumber>
    </alternativeName>
</protein>
<dbReference type="GO" id="GO:0010487">
    <property type="term" value="F:thermospermine synthase activity"/>
    <property type="evidence" value="ECO:0007669"/>
    <property type="project" value="TreeGrafter"/>
</dbReference>
<comment type="subunit">
    <text evidence="4">Homodimer or homotetramer.</text>
</comment>
<dbReference type="PANTHER" id="PTHR43317:SF1">
    <property type="entry name" value="THERMOSPERMINE SYNTHASE ACAULIS5"/>
    <property type="match status" value="1"/>
</dbReference>
<feature type="transmembrane region" description="Helical" evidence="4">
    <location>
        <begin position="41"/>
        <end position="60"/>
    </location>
</feature>
<feature type="binding site" evidence="4">
    <location>
        <begin position="375"/>
        <end position="376"/>
    </location>
    <ligand>
        <name>S-methyl-5'-thioadenosine</name>
        <dbReference type="ChEBI" id="CHEBI:17509"/>
    </ligand>
</feature>
<dbReference type="GO" id="GO:0008295">
    <property type="term" value="P:spermidine biosynthetic process"/>
    <property type="evidence" value="ECO:0007669"/>
    <property type="project" value="UniProtKB-UniRule"/>
</dbReference>
<feature type="transmembrane region" description="Helical" evidence="4">
    <location>
        <begin position="622"/>
        <end position="644"/>
    </location>
</feature>
<comment type="function">
    <text evidence="4">Catalyzes the irreversible transfer of a propylamine group from the amino donor S-adenosylmethioninamine (decarboxy-AdoMet) to putrescine (1,4-diaminobutane) to yield spermidine.</text>
</comment>
<feature type="transmembrane region" description="Helical" evidence="4">
    <location>
        <begin position="72"/>
        <end position="94"/>
    </location>
</feature>
<evidence type="ECO:0000256" key="2">
    <source>
        <dbReference type="ARBA" id="ARBA00022679"/>
    </source>
</evidence>
<dbReference type="EMBL" id="MFGW01000180">
    <property type="protein sequence ID" value="OGF62382.1"/>
    <property type="molecule type" value="Genomic_DNA"/>
</dbReference>
<dbReference type="SUPFAM" id="SSF53335">
    <property type="entry name" value="S-adenosyl-L-methionine-dependent methyltransferases"/>
    <property type="match status" value="1"/>
</dbReference>
<dbReference type="Gene3D" id="3.40.50.150">
    <property type="entry name" value="Vaccinia Virus protein VP39"/>
    <property type="match status" value="1"/>
</dbReference>
<dbReference type="EC" id="2.5.1.16" evidence="4"/>
<feature type="transmembrane region" description="Helical" evidence="4">
    <location>
        <begin position="731"/>
        <end position="752"/>
    </location>
</feature>
<comment type="catalytic activity">
    <reaction evidence="4">
        <text>S-adenosyl 3-(methylsulfanyl)propylamine + putrescine = S-methyl-5'-thioadenosine + spermidine + H(+)</text>
        <dbReference type="Rhea" id="RHEA:12721"/>
        <dbReference type="ChEBI" id="CHEBI:15378"/>
        <dbReference type="ChEBI" id="CHEBI:17509"/>
        <dbReference type="ChEBI" id="CHEBI:57443"/>
        <dbReference type="ChEBI" id="CHEBI:57834"/>
        <dbReference type="ChEBI" id="CHEBI:326268"/>
        <dbReference type="EC" id="2.5.1.16"/>
    </reaction>
</comment>
<evidence type="ECO:0000259" key="6">
    <source>
        <dbReference type="PROSITE" id="PS51006"/>
    </source>
</evidence>
<evidence type="ECO:0000256" key="5">
    <source>
        <dbReference type="PROSITE-ProRule" id="PRU00354"/>
    </source>
</evidence>
<dbReference type="UniPathway" id="UPA00248">
    <property type="reaction ID" value="UER00314"/>
</dbReference>
<feature type="transmembrane region" description="Helical" evidence="4">
    <location>
        <begin position="114"/>
        <end position="142"/>
    </location>
</feature>
<feature type="binding site" evidence="4">
    <location>
        <position position="271"/>
    </location>
    <ligand>
        <name>S-methyl-5'-thioadenosine</name>
        <dbReference type="ChEBI" id="CHEBI:17509"/>
    </ligand>
</feature>
<feature type="transmembrane region" description="Helical" evidence="4">
    <location>
        <begin position="189"/>
        <end position="208"/>
    </location>
</feature>
<feature type="transmembrane region" description="Helical" evidence="4">
    <location>
        <begin position="688"/>
        <end position="710"/>
    </location>
</feature>
<sequence>MHRSIRKSLFLSSVIAFGGIAISTQSILIRELLVIFYGNELTIGIIFFSWFLGIMTGAWISGSWIQKKSRTYIKWYPFLLTCLAVLSIVSIIGIRLSPIVISIGPGQQVTFDKTLVIVIITVVPFSVLIGFLFPIITQSWLYRLREEYKYRRDLEEALGIGKIYFYESLGSMFAGAVLAYLLISKFSNFGIMFLWAIIVVAIASAVDLFSLEQKRPHPGIKSLTTLIVLFIMVISYFDKSYEKIDTYTIEQRWKGLAGTITFITSHDTKYQNLTLGKKETIYMIYANGKYSGSFPDPYGGAINAHMIMIQNPGAKNILILGMGSENIILEMLRYPVRTIDYAVVDPGYFILTEQYFPENYKSILRNPRVKIIKKDGKHYVASCKEQYDIIVVNQPDPSNANINRYYTAEFYAMLKKIMNKHGIMFTFSTSAINYFSEETTAYMGSLYTTLKTAFKKVLVTPGEKAMFIASDYEQDITLDQDTLAARYEYVRIETEYFSKYHFHYLLESYRVELVQQFLNNLESEPVNSDKQPAAFFLNLILWEKYSAPRFSRFLSFFNNLRFKHLVVALIIIFLFRILFKRAGRNSMLQKRFDALAGIFVAGYIGISIDLLVMFQFQSIFGFVYQQISLLVALFMAGLVIGSYAGNKIILRQNTTIFFSAMAIFLFMILIVMLLKYSITISILHWQYVYYVFLFLMILAGTATGIYFPIANKIYLVNGGKSGISAGRTDSMDHLGAAFGSLLTGCFFIPLLGVSDNCLFLIGLALVMLFTIGINSKK</sequence>
<comment type="caution">
    <text evidence="4 5">Lacks conserved residue(s) required for the propagation of feature annotation.</text>
</comment>
<dbReference type="GO" id="GO:0005886">
    <property type="term" value="C:plasma membrane"/>
    <property type="evidence" value="ECO:0007669"/>
    <property type="project" value="UniProtKB-SubCell"/>
</dbReference>
<evidence type="ECO:0000256" key="4">
    <source>
        <dbReference type="HAMAP-Rule" id="MF_00198"/>
    </source>
</evidence>
<evidence type="ECO:0000313" key="7">
    <source>
        <dbReference type="EMBL" id="OGF62382.1"/>
    </source>
</evidence>
<proteinExistence type="inferred from homology"/>
<dbReference type="Proteomes" id="UP000178943">
    <property type="component" value="Unassembled WGS sequence"/>
</dbReference>
<keyword evidence="2 4" id="KW-0808">Transferase</keyword>
<feature type="transmembrane region" description="Helical" evidence="4">
    <location>
        <begin position="656"/>
        <end position="676"/>
    </location>
</feature>
<dbReference type="PROSITE" id="PS51006">
    <property type="entry name" value="PABS_2"/>
    <property type="match status" value="1"/>
</dbReference>
<keyword evidence="3 4" id="KW-0620">Polyamine biosynthesis</keyword>
<keyword evidence="4" id="KW-0812">Transmembrane</keyword>
<organism evidence="7 8">
    <name type="scientific">Candidatus Fischerbacteria bacterium RBG_13_37_8</name>
    <dbReference type="NCBI Taxonomy" id="1817863"/>
    <lineage>
        <taxon>Bacteria</taxon>
        <taxon>Candidatus Fischeribacteriota</taxon>
    </lineage>
</organism>
<keyword evidence="4" id="KW-1133">Transmembrane helix</keyword>
<feature type="transmembrane region" description="Helical" evidence="4">
    <location>
        <begin position="220"/>
        <end position="237"/>
    </location>
</feature>
<evidence type="ECO:0000256" key="3">
    <source>
        <dbReference type="ARBA" id="ARBA00023115"/>
    </source>
</evidence>
<comment type="subcellular location">
    <subcellularLocation>
        <location evidence="4">Cell membrane</location>
        <topology evidence="4">Multi-pass membrane protein</topology>
    </subcellularLocation>
</comment>
<name>A0A1F5VG15_9BACT</name>
<feature type="transmembrane region" description="Helical" evidence="4">
    <location>
        <begin position="758"/>
        <end position="775"/>
    </location>
</feature>
<feature type="transmembrane region" description="Helical" evidence="4">
    <location>
        <begin position="562"/>
        <end position="579"/>
    </location>
</feature>
<keyword evidence="4" id="KW-1003">Cell membrane</keyword>
<dbReference type="PANTHER" id="PTHR43317">
    <property type="entry name" value="THERMOSPERMINE SYNTHASE ACAULIS5"/>
    <property type="match status" value="1"/>
</dbReference>
<keyword evidence="4" id="KW-0472">Membrane</keyword>